<organism evidence="4">
    <name type="scientific">Volvox carteri f. nagariensis</name>
    <dbReference type="NCBI Taxonomy" id="3068"/>
    <lineage>
        <taxon>Eukaryota</taxon>
        <taxon>Viridiplantae</taxon>
        <taxon>Chlorophyta</taxon>
        <taxon>core chlorophytes</taxon>
        <taxon>Chlorophyceae</taxon>
        <taxon>CS clade</taxon>
        <taxon>Chlamydomonadales</taxon>
        <taxon>Volvocaceae</taxon>
        <taxon>Volvox</taxon>
    </lineage>
</organism>
<name>D8U5H9_VOLCA</name>
<evidence type="ECO:0000313" key="4">
    <source>
        <dbReference type="Proteomes" id="UP000001058"/>
    </source>
</evidence>
<gene>
    <name evidence="3" type="ORF">VOLCADRAFT_94698</name>
</gene>
<dbReference type="EMBL" id="GL378360">
    <property type="protein sequence ID" value="EFJ45003.1"/>
    <property type="molecule type" value="Genomic_DNA"/>
</dbReference>
<dbReference type="PROSITE" id="PS50222">
    <property type="entry name" value="EF_HAND_2"/>
    <property type="match status" value="1"/>
</dbReference>
<feature type="region of interest" description="Disordered" evidence="1">
    <location>
        <begin position="227"/>
        <end position="265"/>
    </location>
</feature>
<dbReference type="InterPro" id="IPR002048">
    <property type="entry name" value="EF_hand_dom"/>
</dbReference>
<dbReference type="Gene3D" id="1.10.238.10">
    <property type="entry name" value="EF-hand"/>
    <property type="match status" value="1"/>
</dbReference>
<reference evidence="3 4" key="1">
    <citation type="journal article" date="2010" name="Science">
        <title>Genomic analysis of organismal complexity in the multicellular green alga Volvox carteri.</title>
        <authorList>
            <person name="Prochnik S.E."/>
            <person name="Umen J."/>
            <person name="Nedelcu A.M."/>
            <person name="Hallmann A."/>
            <person name="Miller S.M."/>
            <person name="Nishii I."/>
            <person name="Ferris P."/>
            <person name="Kuo A."/>
            <person name="Mitros T."/>
            <person name="Fritz-Laylin L.K."/>
            <person name="Hellsten U."/>
            <person name="Chapman J."/>
            <person name="Simakov O."/>
            <person name="Rensing S.A."/>
            <person name="Terry A."/>
            <person name="Pangilinan J."/>
            <person name="Kapitonov V."/>
            <person name="Jurka J."/>
            <person name="Salamov A."/>
            <person name="Shapiro H."/>
            <person name="Schmutz J."/>
            <person name="Grimwood J."/>
            <person name="Lindquist E."/>
            <person name="Lucas S."/>
            <person name="Grigoriev I.V."/>
            <person name="Schmitt R."/>
            <person name="Kirk D."/>
            <person name="Rokhsar D.S."/>
        </authorList>
    </citation>
    <scope>NUCLEOTIDE SEQUENCE [LARGE SCALE GENOMIC DNA]</scope>
    <source>
        <strain evidence="4">f. Nagariensis / Eve</strain>
    </source>
</reference>
<dbReference type="GeneID" id="9616987"/>
<evidence type="ECO:0000256" key="1">
    <source>
        <dbReference type="SAM" id="MobiDB-lite"/>
    </source>
</evidence>
<dbReference type="SUPFAM" id="SSF47473">
    <property type="entry name" value="EF-hand"/>
    <property type="match status" value="1"/>
</dbReference>
<dbReference type="Proteomes" id="UP000001058">
    <property type="component" value="Unassembled WGS sequence"/>
</dbReference>
<protein>
    <recommendedName>
        <fullName evidence="2">EF-hand domain-containing protein</fullName>
    </recommendedName>
</protein>
<proteinExistence type="predicted"/>
<dbReference type="GO" id="GO:0005509">
    <property type="term" value="F:calcium ion binding"/>
    <property type="evidence" value="ECO:0007669"/>
    <property type="project" value="InterPro"/>
</dbReference>
<accession>D8U5H9</accession>
<dbReference type="KEGG" id="vcn:VOLCADRAFT_94698"/>
<dbReference type="OrthoDB" id="544596at2759"/>
<feature type="compositionally biased region" description="Acidic residues" evidence="1">
    <location>
        <begin position="235"/>
        <end position="252"/>
    </location>
</feature>
<keyword evidence="4" id="KW-1185">Reference proteome</keyword>
<dbReference type="RefSeq" id="XP_002953974.1">
    <property type="nucleotide sequence ID" value="XM_002953928.1"/>
</dbReference>
<sequence length="368" mass="39895">MLSNIIFRNTWVGTSRNARFRTGVRKPARLMRRAPSHISSSPNRPHNYLSQVPARRLLAQPLRFRNHADSAARSSVGDLLTSSNVDEMLHGAHVVLTSAERRIGDYCSTFARGSGGSGRRWCWHIYRSLRQARRRLEAEAAAEAVTTGHAGPACGEVEALEKLVRELEFVPVEDMCRVLAANERTLCALAAAGRSKAAAQNGGGGGGGSGGNRAWVDKAACARNVAGGGATTEGSDWEEQLSGGAEEEEEVEAAEKEGGSGSGTKSLAIVEGVDRQRAETVFKGLDRSGRGWLDRDDLLAGLQMMGEHLDPSDVEQICLELGSTGRTFCDIVEAERLVVPGSDAIFLRRLHHDRPEWWTELPPFLDTL</sequence>
<dbReference type="AlphaFoldDB" id="D8U5H9"/>
<dbReference type="InParanoid" id="D8U5H9"/>
<evidence type="ECO:0000313" key="3">
    <source>
        <dbReference type="EMBL" id="EFJ45003.1"/>
    </source>
</evidence>
<dbReference type="InterPro" id="IPR011992">
    <property type="entry name" value="EF-hand-dom_pair"/>
</dbReference>
<feature type="domain" description="EF-hand" evidence="2">
    <location>
        <begin position="273"/>
        <end position="308"/>
    </location>
</feature>
<evidence type="ECO:0000259" key="2">
    <source>
        <dbReference type="PROSITE" id="PS50222"/>
    </source>
</evidence>